<dbReference type="KEGG" id="ster:AOA14_16180"/>
<sequence>MSTPLSDESAAPAPGADPAPLRKSTLVLHYDDDGIGLEKRLLFEAATPAAALEIAAGEAAGRHARLFVDGRPLCSVLKADENHPFWVIAASAGRPIYAPTSTSLPEDLS</sequence>
<evidence type="ECO:0000313" key="2">
    <source>
        <dbReference type="EMBL" id="AMU96144.1"/>
    </source>
</evidence>
<evidence type="ECO:0000313" key="3">
    <source>
        <dbReference type="Proteomes" id="UP000076234"/>
    </source>
</evidence>
<accession>A0A142W279</accession>
<name>A0A142W279_9SPHN</name>
<gene>
    <name evidence="2" type="ORF">AOA14_16180</name>
</gene>
<dbReference type="RefSeq" id="WP_202988300.1">
    <property type="nucleotide sequence ID" value="NZ_CP013342.1"/>
</dbReference>
<dbReference type="Proteomes" id="UP000076234">
    <property type="component" value="Chromosome"/>
</dbReference>
<proteinExistence type="predicted"/>
<protein>
    <submittedName>
        <fullName evidence="2">Uncharacterized protein</fullName>
    </submittedName>
</protein>
<organism evidence="2 3">
    <name type="scientific">Sphingopyxis terrae subsp. terrae NBRC 15098</name>
    <dbReference type="NCBI Taxonomy" id="1219058"/>
    <lineage>
        <taxon>Bacteria</taxon>
        <taxon>Pseudomonadati</taxon>
        <taxon>Pseudomonadota</taxon>
        <taxon>Alphaproteobacteria</taxon>
        <taxon>Sphingomonadales</taxon>
        <taxon>Sphingomonadaceae</taxon>
        <taxon>Sphingopyxis</taxon>
    </lineage>
</organism>
<feature type="region of interest" description="Disordered" evidence="1">
    <location>
        <begin position="1"/>
        <end position="22"/>
    </location>
</feature>
<dbReference type="AlphaFoldDB" id="A0A142W279"/>
<reference evidence="2 3" key="2">
    <citation type="journal article" date="2016" name="Genome Announc.">
        <title>Complete Genome Sequence of Sphingopyxis terrae Strain 203-1 (NBRC 111660), a Polyethylene Glycol Degrader.</title>
        <authorList>
            <person name="Ohtsubo Y."/>
            <person name="Nonoyama S."/>
            <person name="Nagata Y."/>
            <person name="Numata M."/>
            <person name="Tsuchikane K."/>
            <person name="Hosoyama A."/>
            <person name="Yamazoe A."/>
            <person name="Tsuda M."/>
            <person name="Fujita N."/>
            <person name="Kawai F."/>
        </authorList>
    </citation>
    <scope>NUCLEOTIDE SEQUENCE [LARGE SCALE GENOMIC DNA]</scope>
    <source>
        <strain evidence="2 3">203-1</strain>
    </source>
</reference>
<evidence type="ECO:0000256" key="1">
    <source>
        <dbReference type="SAM" id="MobiDB-lite"/>
    </source>
</evidence>
<dbReference type="EMBL" id="CP013342">
    <property type="protein sequence ID" value="AMU96144.1"/>
    <property type="molecule type" value="Genomic_DNA"/>
</dbReference>
<reference evidence="3" key="1">
    <citation type="submission" date="2015-11" db="EMBL/GenBank/DDBJ databases">
        <title>Complete genome sequence of a polyethylene glycol-degrading strain Sphingopyxis terrae strain 203-1 (NBRC 15098).</title>
        <authorList>
            <person name="Yoshiyuki O."/>
            <person name="Shouta N."/>
            <person name="Nagata Y."/>
            <person name="Numata M."/>
            <person name="Tsuchikane K."/>
            <person name="Hosoyama A."/>
            <person name="Yamazoe A."/>
            <person name="Tsuda M."/>
            <person name="Fujita N."/>
            <person name="Kawai F."/>
        </authorList>
    </citation>
    <scope>NUCLEOTIDE SEQUENCE [LARGE SCALE GENOMIC DNA]</scope>
    <source>
        <strain evidence="3">203-1</strain>
    </source>
</reference>
<feature type="compositionally biased region" description="Low complexity" evidence="1">
    <location>
        <begin position="10"/>
        <end position="19"/>
    </location>
</feature>
<dbReference type="STRING" id="1219058.AOA14_16180"/>